<evidence type="ECO:0000313" key="4">
    <source>
        <dbReference type="Proteomes" id="UP000004622"/>
    </source>
</evidence>
<dbReference type="InterPro" id="IPR042100">
    <property type="entry name" value="Bug_dom1"/>
</dbReference>
<accession>I5BSX1</accession>
<gene>
    <name evidence="3" type="ORF">A33O_18544</name>
</gene>
<dbReference type="EMBL" id="AJXZ01000049">
    <property type="protein sequence ID" value="EIM72673.1"/>
    <property type="molecule type" value="Genomic_DNA"/>
</dbReference>
<dbReference type="Pfam" id="PF03401">
    <property type="entry name" value="TctC"/>
    <property type="match status" value="1"/>
</dbReference>
<dbReference type="PIRSF" id="PIRSF017082">
    <property type="entry name" value="YflP"/>
    <property type="match status" value="1"/>
</dbReference>
<protein>
    <submittedName>
        <fullName evidence="3">Uncharacterized protein</fullName>
    </submittedName>
</protein>
<dbReference type="PATRIC" id="fig|1189611.3.peg.3744"/>
<dbReference type="Gene3D" id="3.40.190.150">
    <property type="entry name" value="Bordetella uptake gene, domain 1"/>
    <property type="match status" value="1"/>
</dbReference>
<evidence type="ECO:0000256" key="2">
    <source>
        <dbReference type="SAM" id="SignalP"/>
    </source>
</evidence>
<name>I5BSX1_9HYPH</name>
<organism evidence="3 4">
    <name type="scientific">Nitratireductor aquibiodomus RA22</name>
    <dbReference type="NCBI Taxonomy" id="1189611"/>
    <lineage>
        <taxon>Bacteria</taxon>
        <taxon>Pseudomonadati</taxon>
        <taxon>Pseudomonadota</taxon>
        <taxon>Alphaproteobacteria</taxon>
        <taxon>Hyphomicrobiales</taxon>
        <taxon>Phyllobacteriaceae</taxon>
        <taxon>Nitratireductor</taxon>
    </lineage>
</organism>
<dbReference type="Gene3D" id="3.40.190.10">
    <property type="entry name" value="Periplasmic binding protein-like II"/>
    <property type="match status" value="1"/>
</dbReference>
<reference evidence="3 4" key="1">
    <citation type="journal article" date="2012" name="J. Bacteriol.">
        <title>Genome Sequence of Nitratireductor aquibiodomus Strain RA22.</title>
        <authorList>
            <person name="Singh A."/>
            <person name="Jangir P.K."/>
            <person name="Kumari C."/>
            <person name="Sharma R."/>
        </authorList>
    </citation>
    <scope>NUCLEOTIDE SEQUENCE [LARGE SCALE GENOMIC DNA]</scope>
    <source>
        <strain evidence="3 4">RA22</strain>
    </source>
</reference>
<dbReference type="PANTHER" id="PTHR42928:SF5">
    <property type="entry name" value="BLR1237 PROTEIN"/>
    <property type="match status" value="1"/>
</dbReference>
<feature type="chain" id="PRO_5003701010" evidence="2">
    <location>
        <begin position="24"/>
        <end position="319"/>
    </location>
</feature>
<sequence length="319" mass="33566">MIRPLAAGLCAGMLAVFATPAFADYPEKPVKMIVAYSPGGGTDTAARTIAKYVEKHLGQRLVVENKPGAGGQIGFSALARAATDGYEIGFINVPSIQLVKRLRDNVPYEISDFEPIANIQLDPVVVAVNADSPYKSLADFIAAAKEQPGALNIGADGPQSNNQLQLAVAEDVLGVEFNFIAFDGSGPAVKATLAGEVAASLPSLSSAASHAENGRIRILGVFAKKRNAQFPDFPTVSEELGIDVPSVGASLRGIAAPKGISAEHKAVLEKAFAAVMSDPEFLEHAKTANLPLEFMSAEELSAYLSDAETKLDKYIDLIR</sequence>
<evidence type="ECO:0000313" key="3">
    <source>
        <dbReference type="EMBL" id="EIM72673.1"/>
    </source>
</evidence>
<dbReference type="PANTHER" id="PTHR42928">
    <property type="entry name" value="TRICARBOXYLATE-BINDING PROTEIN"/>
    <property type="match status" value="1"/>
</dbReference>
<proteinExistence type="inferred from homology"/>
<dbReference type="Proteomes" id="UP000004622">
    <property type="component" value="Unassembled WGS sequence"/>
</dbReference>
<dbReference type="CDD" id="cd07012">
    <property type="entry name" value="PBP2_Bug_TTT"/>
    <property type="match status" value="1"/>
</dbReference>
<evidence type="ECO:0000256" key="1">
    <source>
        <dbReference type="ARBA" id="ARBA00006987"/>
    </source>
</evidence>
<dbReference type="AlphaFoldDB" id="I5BSX1"/>
<keyword evidence="2" id="KW-0732">Signal</keyword>
<comment type="similarity">
    <text evidence="1">Belongs to the UPF0065 (bug) family.</text>
</comment>
<dbReference type="InterPro" id="IPR005064">
    <property type="entry name" value="BUG"/>
</dbReference>
<feature type="signal peptide" evidence="2">
    <location>
        <begin position="1"/>
        <end position="23"/>
    </location>
</feature>
<dbReference type="SUPFAM" id="SSF53850">
    <property type="entry name" value="Periplasmic binding protein-like II"/>
    <property type="match status" value="1"/>
</dbReference>
<comment type="caution">
    <text evidence="3">The sequence shown here is derived from an EMBL/GenBank/DDBJ whole genome shotgun (WGS) entry which is preliminary data.</text>
</comment>